<dbReference type="EMBL" id="WIXP02000005">
    <property type="protein sequence ID" value="KAF6210181.1"/>
    <property type="molecule type" value="Genomic_DNA"/>
</dbReference>
<keyword evidence="2" id="KW-1185">Reference proteome</keyword>
<accession>A0A6A4JK98</accession>
<proteinExistence type="predicted"/>
<reference evidence="1" key="1">
    <citation type="journal article" date="2021" name="Mol. Ecol. Resour.">
        <title>Apolygus lucorum genome provides insights into omnivorousness and mesophyll feeding.</title>
        <authorList>
            <person name="Liu Y."/>
            <person name="Liu H."/>
            <person name="Wang H."/>
            <person name="Huang T."/>
            <person name="Liu B."/>
            <person name="Yang B."/>
            <person name="Yin L."/>
            <person name="Li B."/>
            <person name="Zhang Y."/>
            <person name="Zhang S."/>
            <person name="Jiang F."/>
            <person name="Zhang X."/>
            <person name="Ren Y."/>
            <person name="Wang B."/>
            <person name="Wang S."/>
            <person name="Lu Y."/>
            <person name="Wu K."/>
            <person name="Fan W."/>
            <person name="Wang G."/>
        </authorList>
    </citation>
    <scope>NUCLEOTIDE SEQUENCE</scope>
    <source>
        <strain evidence="1">12Hb</strain>
    </source>
</reference>
<dbReference type="Pfam" id="PF16984">
    <property type="entry name" value="Grp7_allergen"/>
    <property type="match status" value="1"/>
</dbReference>
<dbReference type="InterPro" id="IPR020234">
    <property type="entry name" value="Mite_allergen_group-7"/>
</dbReference>
<sequence>MNFYVLFNFIYVIHLSSVSSSSLQRIVAKFESEILSSELLVLASELDDRFNAELNNMQEPLMSTYDLDDLYFHANNCTVTTWNGKMYYDGRGKKTHTDLHRGIVMLHIKSNTLAVEASFKVNRLAVGDITSLAIGKTRTTYKDLKCDGMAALYAKTRLSIEWIHLFCDFTEAQIKTEVEIDNILRGKEVEQFMNKNFTRSLEEKFERDVTTGLERLVSPWLESRLDTIASQINITSATNQAYQLAAQQEALEANDVLDGILAFASSLIKENYNDSIRIPDIREGFEKNLSVLRLLMGLPCSGLCRWLFSVLTSDYVLSSAPHHLLAAIDSAVSNKTEESVLYVVKVGAQFLATEGKAYGVSSIERVGTARLNRNGTKVYFSSAFRFKELFVMYNRYRAEVIGIGPTGTISTSLAPVTARVMVHVDFQERKVYLDRLRIAELGRIEVRITGLGRVLNFVVSRIVTWVVAAFKNQILNLVEDRVRRYTRATLERSSLDDILAGRALKR</sequence>
<dbReference type="OrthoDB" id="8187668at2759"/>
<dbReference type="Gene3D" id="3.15.10.50">
    <property type="match status" value="1"/>
</dbReference>
<organism evidence="1 2">
    <name type="scientific">Apolygus lucorum</name>
    <name type="common">Small green plant bug</name>
    <name type="synonym">Lygocoris lucorum</name>
    <dbReference type="NCBI Taxonomy" id="248454"/>
    <lineage>
        <taxon>Eukaryota</taxon>
        <taxon>Metazoa</taxon>
        <taxon>Ecdysozoa</taxon>
        <taxon>Arthropoda</taxon>
        <taxon>Hexapoda</taxon>
        <taxon>Insecta</taxon>
        <taxon>Pterygota</taxon>
        <taxon>Neoptera</taxon>
        <taxon>Paraneoptera</taxon>
        <taxon>Hemiptera</taxon>
        <taxon>Heteroptera</taxon>
        <taxon>Panheteroptera</taxon>
        <taxon>Cimicomorpha</taxon>
        <taxon>Miridae</taxon>
        <taxon>Mirini</taxon>
        <taxon>Apolygus</taxon>
    </lineage>
</organism>
<dbReference type="AlphaFoldDB" id="A0A6A4JK98"/>
<evidence type="ECO:0000313" key="2">
    <source>
        <dbReference type="Proteomes" id="UP000466442"/>
    </source>
</evidence>
<name>A0A6A4JK98_APOLU</name>
<comment type="caution">
    <text evidence="1">The sequence shown here is derived from an EMBL/GenBank/DDBJ whole genome shotgun (WGS) entry which is preliminary data.</text>
</comment>
<protein>
    <submittedName>
        <fullName evidence="1">Uncharacterized protein</fullName>
    </submittedName>
</protein>
<dbReference type="InterPro" id="IPR038602">
    <property type="entry name" value="Mite_allergen_7_sf"/>
</dbReference>
<gene>
    <name evidence="1" type="ORF">GE061_013283</name>
</gene>
<dbReference type="Proteomes" id="UP000466442">
    <property type="component" value="Linkage Group LG5"/>
</dbReference>
<evidence type="ECO:0000313" key="1">
    <source>
        <dbReference type="EMBL" id="KAF6210181.1"/>
    </source>
</evidence>